<keyword evidence="1" id="KW-0732">Signal</keyword>
<feature type="signal peptide" evidence="1">
    <location>
        <begin position="1"/>
        <end position="21"/>
    </location>
</feature>
<dbReference type="EMBL" id="JBHTLN010000002">
    <property type="protein sequence ID" value="MFD1123371.1"/>
    <property type="molecule type" value="Genomic_DNA"/>
</dbReference>
<organism evidence="2 3">
    <name type="scientific">Methylophilus flavus</name>
    <dbReference type="NCBI Taxonomy" id="640084"/>
    <lineage>
        <taxon>Bacteria</taxon>
        <taxon>Pseudomonadati</taxon>
        <taxon>Pseudomonadota</taxon>
        <taxon>Betaproteobacteria</taxon>
        <taxon>Nitrosomonadales</taxon>
        <taxon>Methylophilaceae</taxon>
        <taxon>Methylophilus</taxon>
    </lineage>
</organism>
<dbReference type="Proteomes" id="UP001597206">
    <property type="component" value="Unassembled WGS sequence"/>
</dbReference>
<protein>
    <submittedName>
        <fullName evidence="2">YfiR family protein</fullName>
    </submittedName>
</protein>
<reference evidence="3" key="1">
    <citation type="journal article" date="2019" name="Int. J. Syst. Evol. Microbiol.">
        <title>The Global Catalogue of Microorganisms (GCM) 10K type strain sequencing project: providing services to taxonomists for standard genome sequencing and annotation.</title>
        <authorList>
            <consortium name="The Broad Institute Genomics Platform"/>
            <consortium name="The Broad Institute Genome Sequencing Center for Infectious Disease"/>
            <person name="Wu L."/>
            <person name="Ma J."/>
        </authorList>
    </citation>
    <scope>NUCLEOTIDE SEQUENCE [LARGE SCALE GENOMIC DNA]</scope>
    <source>
        <strain evidence="3">CCUG 58411</strain>
    </source>
</reference>
<comment type="caution">
    <text evidence="2">The sequence shown here is derived from an EMBL/GenBank/DDBJ whole genome shotgun (WGS) entry which is preliminary data.</text>
</comment>
<dbReference type="InterPro" id="IPR025293">
    <property type="entry name" value="YfiR/HmsC-like"/>
</dbReference>
<gene>
    <name evidence="2" type="ORF">ACFQ2T_12695</name>
</gene>
<dbReference type="Pfam" id="PF13689">
    <property type="entry name" value="DUF4154"/>
    <property type="match status" value="1"/>
</dbReference>
<accession>A0ABW3PFA9</accession>
<name>A0ABW3PFA9_9PROT</name>
<dbReference type="RefSeq" id="WP_379034978.1">
    <property type="nucleotide sequence ID" value="NZ_JBHTLN010000002.1"/>
</dbReference>
<proteinExistence type="predicted"/>
<sequence length="170" mass="18566">MKKLCALFTAVACCCYCNQLAAAIPELDMRSAYLYNFAQFADWPANDQPSFNICTLEKVAESLSPDVLANKTVHGKKIKLSQFSESADITECQMVYLNTPDSSYSAKIAKKLSTEHVLTVGEDGSGNGPGIINLSVKNNRLVFDIDLAKARKANISLSSKLIPLAQKVRE</sequence>
<evidence type="ECO:0000313" key="2">
    <source>
        <dbReference type="EMBL" id="MFD1123371.1"/>
    </source>
</evidence>
<keyword evidence="3" id="KW-1185">Reference proteome</keyword>
<feature type="chain" id="PRO_5045851022" evidence="1">
    <location>
        <begin position="22"/>
        <end position="170"/>
    </location>
</feature>
<evidence type="ECO:0000313" key="3">
    <source>
        <dbReference type="Proteomes" id="UP001597206"/>
    </source>
</evidence>
<evidence type="ECO:0000256" key="1">
    <source>
        <dbReference type="SAM" id="SignalP"/>
    </source>
</evidence>